<dbReference type="SUPFAM" id="SSF52743">
    <property type="entry name" value="Subtilisin-like"/>
    <property type="match status" value="1"/>
</dbReference>
<dbReference type="InterPro" id="IPR030400">
    <property type="entry name" value="Sedolisin_dom"/>
</dbReference>
<dbReference type="InterPro" id="IPR036852">
    <property type="entry name" value="Peptidase_S8/S53_dom_sf"/>
</dbReference>
<accession>A0A6C0AR48</accession>
<dbReference type="InterPro" id="IPR000209">
    <property type="entry name" value="Peptidase_S8/S53_dom"/>
</dbReference>
<evidence type="ECO:0000256" key="3">
    <source>
        <dbReference type="ARBA" id="ARBA00022825"/>
    </source>
</evidence>
<dbReference type="Pfam" id="PF00082">
    <property type="entry name" value="Peptidase_S8"/>
    <property type="match status" value="1"/>
</dbReference>
<reference evidence="5" key="1">
    <citation type="journal article" date="2020" name="Nature">
        <title>Giant virus diversity and host interactions through global metagenomics.</title>
        <authorList>
            <person name="Schulz F."/>
            <person name="Roux S."/>
            <person name="Paez-Espino D."/>
            <person name="Jungbluth S."/>
            <person name="Walsh D.A."/>
            <person name="Denef V.J."/>
            <person name="McMahon K.D."/>
            <person name="Konstantinidis K.T."/>
            <person name="Eloe-Fadrosh E.A."/>
            <person name="Kyrpides N.C."/>
            <person name="Woyke T."/>
        </authorList>
    </citation>
    <scope>NUCLEOTIDE SEQUENCE</scope>
    <source>
        <strain evidence="5">GVMAG-S-1101165-79</strain>
    </source>
</reference>
<dbReference type="AlphaFoldDB" id="A0A6C0AR48"/>
<dbReference type="InterPro" id="IPR050819">
    <property type="entry name" value="Tripeptidyl-peptidase_I"/>
</dbReference>
<organism evidence="5">
    <name type="scientific">viral metagenome</name>
    <dbReference type="NCBI Taxonomy" id="1070528"/>
    <lineage>
        <taxon>unclassified sequences</taxon>
        <taxon>metagenomes</taxon>
        <taxon>organismal metagenomes</taxon>
    </lineage>
</organism>
<dbReference type="GO" id="GO:0008240">
    <property type="term" value="F:tripeptidyl-peptidase activity"/>
    <property type="evidence" value="ECO:0007669"/>
    <property type="project" value="TreeGrafter"/>
</dbReference>
<dbReference type="PANTHER" id="PTHR14218">
    <property type="entry name" value="PROTEASE S8 TRIPEPTIDYL PEPTIDASE I CLN2"/>
    <property type="match status" value="1"/>
</dbReference>
<sequence>MKLGFNTSGNSQTNNRTTLAISLGKLRNTTASTTRKFKYCNARSPDLNVTFNCVFNGTTTPTIEDQYFNTYHILTEYIPPLDENIPADDTILQEDDTILQEDDTIPLDENIPMLRSFAPQANIISSGPFSPSQIKKAYSITNVSPLNGARKPIITIITAFYNPYLVNDVTAFGRYFGLPPCNLKLYNLARTNTFNSGWAIEVTLDVQWAYAINPNVEIRVIFANSNSWTDIFNAINFSNNKNNFSPAVDTDILSMSFGSTDNGGLSSYNNYFNNTNTLYVASSGDTPSVSFPSSCTNVLSIGGTSLRLNSDNSRNSETVWSSSGVGFSKSFPKPSYQPLLRNTNLRITPDVSCLADPITGGIVIINGKLYTVGGTSLSAPIYAGMLSLVQQTRLNSKKTTYTSVSNKSNSIQPILYRNTNKTCYYDIVSGSSGGYSATTGFDIPSGLGVFNTTSIIQNLS</sequence>
<evidence type="ECO:0000313" key="5">
    <source>
        <dbReference type="EMBL" id="QHS81953.1"/>
    </source>
</evidence>
<keyword evidence="3" id="KW-0720">Serine protease</keyword>
<keyword evidence="2" id="KW-0378">Hydrolase</keyword>
<proteinExistence type="predicted"/>
<name>A0A6C0AR48_9ZZZZ</name>
<dbReference type="CDD" id="cd04056">
    <property type="entry name" value="Peptidases_S53"/>
    <property type="match status" value="1"/>
</dbReference>
<evidence type="ECO:0000259" key="4">
    <source>
        <dbReference type="PROSITE" id="PS51695"/>
    </source>
</evidence>
<evidence type="ECO:0000256" key="2">
    <source>
        <dbReference type="ARBA" id="ARBA00022801"/>
    </source>
</evidence>
<dbReference type="Gene3D" id="3.40.50.200">
    <property type="entry name" value="Peptidase S8/S53 domain"/>
    <property type="match status" value="1"/>
</dbReference>
<dbReference type="PROSITE" id="PS51695">
    <property type="entry name" value="SEDOLISIN"/>
    <property type="match status" value="1"/>
</dbReference>
<dbReference type="InterPro" id="IPR023828">
    <property type="entry name" value="Peptidase_S8_Ser-AS"/>
</dbReference>
<dbReference type="GO" id="GO:0006508">
    <property type="term" value="P:proteolysis"/>
    <property type="evidence" value="ECO:0007669"/>
    <property type="project" value="UniProtKB-KW"/>
</dbReference>
<dbReference type="PROSITE" id="PS00138">
    <property type="entry name" value="SUBTILASE_SER"/>
    <property type="match status" value="1"/>
</dbReference>
<protein>
    <recommendedName>
        <fullName evidence="4">Peptidase S53 domain-containing protein</fullName>
    </recommendedName>
</protein>
<dbReference type="EMBL" id="MN740762">
    <property type="protein sequence ID" value="QHS81953.1"/>
    <property type="molecule type" value="Genomic_DNA"/>
</dbReference>
<evidence type="ECO:0000256" key="1">
    <source>
        <dbReference type="ARBA" id="ARBA00022670"/>
    </source>
</evidence>
<feature type="domain" description="Peptidase S53" evidence="4">
    <location>
        <begin position="128"/>
        <end position="460"/>
    </location>
</feature>
<dbReference type="GO" id="GO:0004252">
    <property type="term" value="F:serine-type endopeptidase activity"/>
    <property type="evidence" value="ECO:0007669"/>
    <property type="project" value="InterPro"/>
</dbReference>
<dbReference type="PANTHER" id="PTHR14218:SF15">
    <property type="entry name" value="TRIPEPTIDYL-PEPTIDASE 1"/>
    <property type="match status" value="1"/>
</dbReference>
<keyword evidence="1" id="KW-0645">Protease</keyword>